<comment type="caution">
    <text evidence="1">The sequence shown here is derived from an EMBL/GenBank/DDBJ whole genome shotgun (WGS) entry which is preliminary data.</text>
</comment>
<organism evidence="1 2">
    <name type="scientific">Coniosporium uncinatum</name>
    <dbReference type="NCBI Taxonomy" id="93489"/>
    <lineage>
        <taxon>Eukaryota</taxon>
        <taxon>Fungi</taxon>
        <taxon>Dikarya</taxon>
        <taxon>Ascomycota</taxon>
        <taxon>Pezizomycotina</taxon>
        <taxon>Dothideomycetes</taxon>
        <taxon>Dothideomycetes incertae sedis</taxon>
        <taxon>Coniosporium</taxon>
    </lineage>
</organism>
<keyword evidence="2" id="KW-1185">Reference proteome</keyword>
<gene>
    <name evidence="1" type="ORF">LTS18_005133</name>
</gene>
<reference evidence="1" key="1">
    <citation type="submission" date="2024-09" db="EMBL/GenBank/DDBJ databases">
        <title>Black Yeasts Isolated from many extreme environments.</title>
        <authorList>
            <person name="Coleine C."/>
            <person name="Stajich J.E."/>
            <person name="Selbmann L."/>
        </authorList>
    </citation>
    <scope>NUCLEOTIDE SEQUENCE</scope>
    <source>
        <strain evidence="1">CCFEE 5737</strain>
    </source>
</reference>
<proteinExistence type="predicted"/>
<name>A0ACC3DS32_9PEZI</name>
<evidence type="ECO:0000313" key="2">
    <source>
        <dbReference type="Proteomes" id="UP001186974"/>
    </source>
</evidence>
<evidence type="ECO:0000313" key="1">
    <source>
        <dbReference type="EMBL" id="KAK3079329.1"/>
    </source>
</evidence>
<dbReference type="Proteomes" id="UP001186974">
    <property type="component" value="Unassembled WGS sequence"/>
</dbReference>
<dbReference type="EMBL" id="JAWDJW010001217">
    <property type="protein sequence ID" value="KAK3079329.1"/>
    <property type="molecule type" value="Genomic_DNA"/>
</dbReference>
<sequence>MCERFVNGVSTCSLEQFAKYEGALYDLEPVERTLNGYIENLRKDELKDQEVVEALRGSIAVMAHLSEVHAREGLGAYADEVVMKALLMQSQLENTAVALHALKVDLISKLPYAEDDKDDEVLGLAKKTDMVVNHSRSARVIVGKTVRSLQELRARNLSLNPEVAPAFDDCQTATAELAEYARTLGQFVFAILHEEGLPAPPSLADIFSAIRRTTESHFQANDSEPLATFDARIRTLADRLNDLNTISTDLSETLEFETPPAPWVLRSRALKAHKLVSMDAEVEVTRLKQEVLDRATELRVREKELEEQDLEVETLKSRMKEAREKVGKIREMEERVEESKQVERRLKRAMEKHMKEMLDLEQDRDKWKQHASLAKPVDGVVQSLKGGNAMPAGSAMEMQRLQAELKLLESSNRYLREVARREQLEQQRKDTTWLSVPLGPPKSSQHSAEARAREEGKAVLEKLLRLPDVVKVVRLGERKPGWQPQKTTPQWQLSQAELQGLRAWDPWASGLLKGPLSLLSFDGRGLRIVS</sequence>
<protein>
    <submittedName>
        <fullName evidence="1">Uncharacterized protein</fullName>
    </submittedName>
</protein>
<accession>A0ACC3DS32</accession>